<evidence type="ECO:0000313" key="1">
    <source>
        <dbReference type="EMBL" id="CCX33697.1"/>
    </source>
</evidence>
<keyword evidence="2" id="KW-1185">Reference proteome</keyword>
<sequence length="59" mass="7030">MIPAPCHRLRFTNNEPNNNINWHYYKGQQSGYFPSLGHIVNSVFISPGYPIRHWYRALR</sequence>
<dbReference type="AlphaFoldDB" id="U4LUH0"/>
<reference evidence="1 2" key="1">
    <citation type="journal article" date="2013" name="PLoS Genet.">
        <title>The genome and development-dependent transcriptomes of Pyronema confluens: a window into fungal evolution.</title>
        <authorList>
            <person name="Traeger S."/>
            <person name="Altegoer F."/>
            <person name="Freitag M."/>
            <person name="Gabaldon T."/>
            <person name="Kempken F."/>
            <person name="Kumar A."/>
            <person name="Marcet-Houben M."/>
            <person name="Poggeler S."/>
            <person name="Stajich J.E."/>
            <person name="Nowrousian M."/>
        </authorList>
    </citation>
    <scope>NUCLEOTIDE SEQUENCE [LARGE SCALE GENOMIC DNA]</scope>
    <source>
        <strain evidence="2">CBS 100304</strain>
        <tissue evidence="1">Vegetative mycelium</tissue>
    </source>
</reference>
<evidence type="ECO:0000313" key="2">
    <source>
        <dbReference type="Proteomes" id="UP000018144"/>
    </source>
</evidence>
<organism evidence="1 2">
    <name type="scientific">Pyronema omphalodes (strain CBS 100304)</name>
    <name type="common">Pyronema confluens</name>
    <dbReference type="NCBI Taxonomy" id="1076935"/>
    <lineage>
        <taxon>Eukaryota</taxon>
        <taxon>Fungi</taxon>
        <taxon>Dikarya</taxon>
        <taxon>Ascomycota</taxon>
        <taxon>Pezizomycotina</taxon>
        <taxon>Pezizomycetes</taxon>
        <taxon>Pezizales</taxon>
        <taxon>Pyronemataceae</taxon>
        <taxon>Pyronema</taxon>
    </lineage>
</organism>
<dbReference type="Proteomes" id="UP000018144">
    <property type="component" value="Unassembled WGS sequence"/>
</dbReference>
<dbReference type="EMBL" id="HF936162">
    <property type="protein sequence ID" value="CCX33697.1"/>
    <property type="molecule type" value="Genomic_DNA"/>
</dbReference>
<accession>U4LUH0</accession>
<name>U4LUH0_PYROM</name>
<gene>
    <name evidence="1" type="ORF">PCON_01635</name>
</gene>
<proteinExistence type="predicted"/>
<protein>
    <submittedName>
        <fullName evidence="1">Uncharacterized protein</fullName>
    </submittedName>
</protein>